<proteinExistence type="predicted"/>
<evidence type="ECO:0008006" key="2">
    <source>
        <dbReference type="Google" id="ProtNLM"/>
    </source>
</evidence>
<evidence type="ECO:0000313" key="1">
    <source>
        <dbReference type="EMBL" id="HHS01634.1"/>
    </source>
</evidence>
<dbReference type="Gene3D" id="1.10.287.4300">
    <property type="entry name" value="Stage III sporulation protein AH-like"/>
    <property type="match status" value="1"/>
</dbReference>
<sequence length="178" mass="20335">MNKKIFIKVYSKRHLMTISLVILLVVAGIINSRMELGNKKKINPSVIEVSNPTVHKSENNAEEGTIDEMKLKREIERSKEINLLKSLLNDQADANVQKKIDDKIAKIIDISNKEMTCENVLSSKGLGECSVFYTDDTIYVVVQKKLEKRDLIQIQNVIMNVFKVDFNKIRVSQSKNLN</sequence>
<dbReference type="InterPro" id="IPR038503">
    <property type="entry name" value="SpoIIIAH_sf"/>
</dbReference>
<accession>A0A7C5Z5Y5</accession>
<dbReference type="Pfam" id="PF12685">
    <property type="entry name" value="SpoIIIAH"/>
    <property type="match status" value="1"/>
</dbReference>
<comment type="caution">
    <text evidence="1">The sequence shown here is derived from an EMBL/GenBank/DDBJ whole genome shotgun (WGS) entry which is preliminary data.</text>
</comment>
<reference evidence="1" key="1">
    <citation type="journal article" date="2020" name="mSystems">
        <title>Genome- and Community-Level Interaction Insights into Carbon Utilization and Element Cycling Functions of Hydrothermarchaeota in Hydrothermal Sediment.</title>
        <authorList>
            <person name="Zhou Z."/>
            <person name="Liu Y."/>
            <person name="Xu W."/>
            <person name="Pan J."/>
            <person name="Luo Z.H."/>
            <person name="Li M."/>
        </authorList>
    </citation>
    <scope>NUCLEOTIDE SEQUENCE [LARGE SCALE GENOMIC DNA]</scope>
    <source>
        <strain evidence="1">SpSt-102</strain>
    </source>
</reference>
<dbReference type="InterPro" id="IPR024232">
    <property type="entry name" value="SpoIIIAH"/>
</dbReference>
<name>A0A7C5Z5Y5_9FIRM</name>
<dbReference type="AlphaFoldDB" id="A0A7C5Z5Y5"/>
<protein>
    <recommendedName>
        <fullName evidence="2">Stage III sporulation protein AH</fullName>
    </recommendedName>
</protein>
<dbReference type="EMBL" id="DRUZ01000044">
    <property type="protein sequence ID" value="HHS01634.1"/>
    <property type="molecule type" value="Genomic_DNA"/>
</dbReference>
<gene>
    <name evidence="1" type="ORF">ENL71_03740</name>
</gene>
<organism evidence="1">
    <name type="scientific">Caldicellulosiruptor owensensis</name>
    <dbReference type="NCBI Taxonomy" id="55205"/>
    <lineage>
        <taxon>Bacteria</taxon>
        <taxon>Bacillati</taxon>
        <taxon>Bacillota</taxon>
        <taxon>Bacillota incertae sedis</taxon>
        <taxon>Caldicellulosiruptorales</taxon>
        <taxon>Caldicellulosiruptoraceae</taxon>
        <taxon>Caldicellulosiruptor</taxon>
    </lineage>
</organism>